<protein>
    <recommendedName>
        <fullName evidence="6">Chromosome partition protein Smc</fullName>
    </recommendedName>
</protein>
<comment type="domain">
    <text evidence="6">Contains large globular domains required for ATP hydrolysis at each terminus and a third globular domain forming a flexible hinge near the middle of the molecule. These domains are separated by coiled-coil structures.</text>
</comment>
<gene>
    <name evidence="6 8" type="primary">smc</name>
    <name evidence="8" type="ORF">GCM10023331_08060</name>
</gene>
<dbReference type="InterPro" id="IPR024704">
    <property type="entry name" value="SMC"/>
</dbReference>
<keyword evidence="1 6" id="KW-0963">Cytoplasm</keyword>
<evidence type="ECO:0000256" key="3">
    <source>
        <dbReference type="ARBA" id="ARBA00022840"/>
    </source>
</evidence>
<dbReference type="InterPro" id="IPR003395">
    <property type="entry name" value="RecF/RecN/SMC_N"/>
</dbReference>
<feature type="coiled-coil region" evidence="6">
    <location>
        <begin position="311"/>
        <end position="492"/>
    </location>
</feature>
<dbReference type="Proteomes" id="UP001500298">
    <property type="component" value="Unassembled WGS sequence"/>
</dbReference>
<feature type="binding site" evidence="6">
    <location>
        <begin position="32"/>
        <end position="39"/>
    </location>
    <ligand>
        <name>ATP</name>
        <dbReference type="ChEBI" id="CHEBI:30616"/>
    </ligand>
</feature>
<dbReference type="RefSeq" id="WP_345369403.1">
    <property type="nucleotide sequence ID" value="NZ_BAABJX010000016.1"/>
</dbReference>
<evidence type="ECO:0000256" key="1">
    <source>
        <dbReference type="ARBA" id="ARBA00022490"/>
    </source>
</evidence>
<name>A0ABP9D6E7_9BACT</name>
<evidence type="ECO:0000313" key="9">
    <source>
        <dbReference type="Proteomes" id="UP001500298"/>
    </source>
</evidence>
<dbReference type="InterPro" id="IPR010935">
    <property type="entry name" value="SMC_hinge"/>
</dbReference>
<comment type="caution">
    <text evidence="8">The sequence shown here is derived from an EMBL/GenBank/DDBJ whole genome shotgun (WGS) entry which is preliminary data.</text>
</comment>
<feature type="coiled-coil region" evidence="6">
    <location>
        <begin position="181"/>
        <end position="282"/>
    </location>
</feature>
<comment type="subunit">
    <text evidence="6">Homodimer.</text>
</comment>
<evidence type="ECO:0000256" key="4">
    <source>
        <dbReference type="ARBA" id="ARBA00023054"/>
    </source>
</evidence>
<keyword evidence="5 6" id="KW-0238">DNA-binding</keyword>
<keyword evidence="4 6" id="KW-0175">Coiled coil</keyword>
<dbReference type="Pfam" id="PF06470">
    <property type="entry name" value="SMC_hinge"/>
    <property type="match status" value="1"/>
</dbReference>
<evidence type="ECO:0000259" key="7">
    <source>
        <dbReference type="SMART" id="SM00968"/>
    </source>
</evidence>
<dbReference type="HAMAP" id="MF_01894">
    <property type="entry name" value="Smc_prok"/>
    <property type="match status" value="1"/>
</dbReference>
<keyword evidence="2 6" id="KW-0547">Nucleotide-binding</keyword>
<evidence type="ECO:0000256" key="6">
    <source>
        <dbReference type="HAMAP-Rule" id="MF_01894"/>
    </source>
</evidence>
<dbReference type="CDD" id="cd03278">
    <property type="entry name" value="ABC_SMC_barmotin"/>
    <property type="match status" value="1"/>
</dbReference>
<dbReference type="InterPro" id="IPR027417">
    <property type="entry name" value="P-loop_NTPase"/>
</dbReference>
<comment type="similarity">
    <text evidence="6">Belongs to the SMC family.</text>
</comment>
<dbReference type="Gene3D" id="3.30.70.1620">
    <property type="match status" value="1"/>
</dbReference>
<dbReference type="Pfam" id="PF02463">
    <property type="entry name" value="SMC_N"/>
    <property type="match status" value="1"/>
</dbReference>
<dbReference type="InterPro" id="IPR011890">
    <property type="entry name" value="SMC_prok"/>
</dbReference>
<keyword evidence="3 6" id="KW-0067">ATP-binding</keyword>
<keyword evidence="9" id="KW-1185">Reference proteome</keyword>
<feature type="coiled-coil region" evidence="6">
    <location>
        <begin position="664"/>
        <end position="829"/>
    </location>
</feature>
<dbReference type="PIRSF" id="PIRSF005719">
    <property type="entry name" value="SMC"/>
    <property type="match status" value="1"/>
</dbReference>
<dbReference type="Gene3D" id="1.20.1060.20">
    <property type="match status" value="1"/>
</dbReference>
<evidence type="ECO:0000313" key="8">
    <source>
        <dbReference type="EMBL" id="GAA4825842.1"/>
    </source>
</evidence>
<sequence length="1186" mass="137068">MLLSKLEIKGFKSFGDKVTLNFDKGITAVVGPNGSGKSNVVDSIRWVLGEQRTRALRSEKMDNIIFNGTRKRKPLQMAEVSLTFLNNRGLLPTEYTEVTIARRYYRSGEAEYLLNGVPCRLKDIQGLFLDTGIGPDSYAIIELKMVDEILNDVNNSRRTLFEEAAGISKFKKRKKETFKKLKDTDADLERVEDLLHEIEKNMRSLERQAKQARRYLKLKHEYKDASIVLAKKSVTAQLDEMERLNDELQNENSSTGSIAKQVAEMELQLEQEKEAIFQKEQLLSTRQKTLNEHIFKIRQIDSERKMKGERRKFLEDRQEVLVQQIQDEKETNEQVNISLNALKTQLHSTQRMLSETEYLLKNHEEGYEAQKEKVQRLKEQLTDLDSRHKAKETVVFQLKKSVEINEVQLSALKQELEREHSSTSEKSASVQEFDRKFLELQAEKSEFEDELRFAEEKQLQHESNIARLQGEREQLKDALVQNQRSRDAKQNEFELTKSMVENMEGYPEAIKYLKQHTDFAKDAPLLSDILNCDEEYRTAIEGYLTPYLNYFILSSEEEAWQAVNVLEEASKGKANFLLLNKFKGFQAAPRKAIQDAVHALDVVEFTDKHADLINFMLHNVYIVTRNQNHLPAMDDVVLVTKNGRAIRKSIAITGGSVGSFEGKKMGRVQNLKKLEEEIEALSKEIEIQNQKLFDLNEELRKLQDVSYKSDVEKAKNDLQLINQEIIKIQTQKEEFSKFLMESENKRDEIMDRLAEAERIVTENGPRVAGEQEELEILQEQLENIQDEYEEENNRYTQLSAQYNQQNIQFHQQQNQVESMENEISFKESAFIKGEAKIQSNMEELGKVKMELERVENIDEESDELTQSLQDEQLTIEEGVKEAELILHQAKVKINDIEKKIREFQHKKEDSQQRKMDLNNRLNEIRLSLTSIKEKMAVEFDLDLEEIAHKQGEEENPLEEKSVAELDALVKDLKVKLERIGPVNHTAIEAYDEIKERNDFITEQKNDLLTARESLEKTIAEIDAVAKENFLKAFEEIKANFMEVFRSLFTEEDKCDLRLADPDDPLESKIEIMAQPKGKRPLTINQLSGGEKTLTATALLFSIYLLKPAPFCIFDEVDAPLDDANVGKFTKIIQKFSERSQFIIVTHNKRTMASTDVIYGVTMIEQGVTTVVPVDIRNAPDLEGFTD</sequence>
<dbReference type="SUPFAM" id="SSF52540">
    <property type="entry name" value="P-loop containing nucleoside triphosphate hydrolases"/>
    <property type="match status" value="2"/>
</dbReference>
<evidence type="ECO:0000256" key="5">
    <source>
        <dbReference type="ARBA" id="ARBA00023125"/>
    </source>
</evidence>
<comment type="function">
    <text evidence="6">Required for chromosome condensation and partitioning.</text>
</comment>
<organism evidence="8 9">
    <name type="scientific">Algivirga pacifica</name>
    <dbReference type="NCBI Taxonomy" id="1162670"/>
    <lineage>
        <taxon>Bacteria</taxon>
        <taxon>Pseudomonadati</taxon>
        <taxon>Bacteroidota</taxon>
        <taxon>Cytophagia</taxon>
        <taxon>Cytophagales</taxon>
        <taxon>Flammeovirgaceae</taxon>
        <taxon>Algivirga</taxon>
    </lineage>
</organism>
<comment type="subcellular location">
    <subcellularLocation>
        <location evidence="6">Cytoplasm</location>
    </subcellularLocation>
</comment>
<dbReference type="PANTHER" id="PTHR43977">
    <property type="entry name" value="STRUCTURAL MAINTENANCE OF CHROMOSOMES PROTEIN 3"/>
    <property type="match status" value="1"/>
</dbReference>
<accession>A0ABP9D6E7</accession>
<dbReference type="SUPFAM" id="SSF75553">
    <property type="entry name" value="Smc hinge domain"/>
    <property type="match status" value="1"/>
</dbReference>
<dbReference type="SMART" id="SM00968">
    <property type="entry name" value="SMC_hinge"/>
    <property type="match status" value="1"/>
</dbReference>
<dbReference type="Gene3D" id="3.40.50.300">
    <property type="entry name" value="P-loop containing nucleotide triphosphate hydrolases"/>
    <property type="match status" value="2"/>
</dbReference>
<feature type="domain" description="SMC hinge" evidence="7">
    <location>
        <begin position="520"/>
        <end position="633"/>
    </location>
</feature>
<feature type="coiled-coil region" evidence="6">
    <location>
        <begin position="854"/>
        <end position="934"/>
    </location>
</feature>
<dbReference type="InterPro" id="IPR036277">
    <property type="entry name" value="SMC_hinge_sf"/>
</dbReference>
<dbReference type="NCBIfam" id="TIGR02168">
    <property type="entry name" value="SMC_prok_B"/>
    <property type="match status" value="1"/>
</dbReference>
<evidence type="ECO:0000256" key="2">
    <source>
        <dbReference type="ARBA" id="ARBA00022741"/>
    </source>
</evidence>
<proteinExistence type="inferred from homology"/>
<reference evidence="9" key="1">
    <citation type="journal article" date="2019" name="Int. J. Syst. Evol. Microbiol.">
        <title>The Global Catalogue of Microorganisms (GCM) 10K type strain sequencing project: providing services to taxonomists for standard genome sequencing and annotation.</title>
        <authorList>
            <consortium name="The Broad Institute Genomics Platform"/>
            <consortium name="The Broad Institute Genome Sequencing Center for Infectious Disease"/>
            <person name="Wu L."/>
            <person name="Ma J."/>
        </authorList>
    </citation>
    <scope>NUCLEOTIDE SEQUENCE [LARGE SCALE GENOMIC DNA]</scope>
    <source>
        <strain evidence="9">JCM 18326</strain>
    </source>
</reference>
<dbReference type="EMBL" id="BAABJX010000016">
    <property type="protein sequence ID" value="GAA4825842.1"/>
    <property type="molecule type" value="Genomic_DNA"/>
</dbReference>